<dbReference type="PIRSF" id="PIRSF018417">
    <property type="entry name" value="FACC_protein"/>
    <property type="match status" value="1"/>
</dbReference>
<dbReference type="GeneTree" id="ENSGT00390000016390"/>
<dbReference type="GO" id="GO:0034599">
    <property type="term" value="P:cellular response to oxidative stress"/>
    <property type="evidence" value="ECO:0007669"/>
    <property type="project" value="TreeGrafter"/>
</dbReference>
<comment type="subunit">
    <text evidence="1">Belongs to the multisubunit FA complex composed of FANCA, FANCB, FANCC, FANCE, FANCF, FANCG, FANCL/PHF9 and FANCM. This complex may also include HSP70.</text>
</comment>
<reference evidence="2" key="1">
    <citation type="submission" date="2019-03" db="UniProtKB">
        <authorList>
            <consortium name="Ensembl"/>
        </authorList>
    </citation>
    <scope>IDENTIFICATION</scope>
</reference>
<gene>
    <name evidence="2" type="primary">FANCC</name>
</gene>
<dbReference type="PRINTS" id="PR00494">
    <property type="entry name" value="FANCONICGENE"/>
</dbReference>
<keyword evidence="1" id="KW-0234">DNA repair</keyword>
<organism evidence="2">
    <name type="scientific">Ursus maritimus</name>
    <name type="common">Polar bear</name>
    <name type="synonym">Thalarctos maritimus</name>
    <dbReference type="NCBI Taxonomy" id="29073"/>
    <lineage>
        <taxon>Eukaryota</taxon>
        <taxon>Metazoa</taxon>
        <taxon>Chordata</taxon>
        <taxon>Craniata</taxon>
        <taxon>Vertebrata</taxon>
        <taxon>Euteleostomi</taxon>
        <taxon>Mammalia</taxon>
        <taxon>Eutheria</taxon>
        <taxon>Laurasiatheria</taxon>
        <taxon>Carnivora</taxon>
        <taxon>Caniformia</taxon>
        <taxon>Ursidae</taxon>
        <taxon>Ursus</taxon>
    </lineage>
</organism>
<dbReference type="GO" id="GO:0000785">
    <property type="term" value="C:chromatin"/>
    <property type="evidence" value="ECO:0007669"/>
    <property type="project" value="Ensembl"/>
</dbReference>
<sequence length="590" mass="67767">MAQDLVGFSSDYQFWMQKLSLWDQASTLETQQDTCLHLPRFQEFLRQLYEVLKEMDSNTIIERFPTIGQLLAKTCWNPFILAFDESQKILMWCLCCLINKEPQNSEESKLNSWTRGLLSHILSGFRFDTKEVGLFTQGLGYVPADYCPGLLKNMVLSLVSELRENHLNGFNTQRRMVPEKIRFLSRVCIPLVTLPDIEPLVEALLTCHGHEPQEVLWPEFFDAVNEAFLLKKISLPTSAVVCLWLRHLPSLEKATLHLFEKLISSERNFLRRIECFLKDSLLPEAACHPAIFRIVDEMFRYALLETDGAPEVLVAVQGFTRCFVEALEKKNKQLKFTFKTYFPYASPSLVTVLLQRPEDIPQELWHQPLKHISEMLREIVEDQTHGSYGGPFECWFLFIHFGGWADIAAEQLVMSEAEPSEALLWLLAFSCSPHDGSPQRAQTMVEVKAVLSRLKKLLRSPILSAKDLQAAAAESQDRDPRPPLCQQLIRRLLLNFLLWAPGGHVNAREVIALMAPSDEIAHDMTGFLDQTLYRWDHLRMEAPRSRKLARELLAELRMVGTAILPGRPWSSVWAHADHFRRVTASFHSLL</sequence>
<dbReference type="PANTHER" id="PTHR16798:SF0">
    <property type="entry name" value="FANCONI ANEMIA GROUP C PROTEIN"/>
    <property type="match status" value="1"/>
</dbReference>
<name>A0A452TTC6_URSMA</name>
<evidence type="ECO:0000256" key="1">
    <source>
        <dbReference type="PIRNR" id="PIRNR018417"/>
    </source>
</evidence>
<proteinExistence type="predicted"/>
<dbReference type="InterPro" id="IPR000686">
    <property type="entry name" value="FANCC"/>
</dbReference>
<keyword evidence="1" id="KW-0963">Cytoplasm</keyword>
<dbReference type="GO" id="GO:0043240">
    <property type="term" value="C:Fanconi anaemia nuclear complex"/>
    <property type="evidence" value="ECO:0007669"/>
    <property type="project" value="UniProtKB-UniRule"/>
</dbReference>
<dbReference type="GO" id="GO:0005829">
    <property type="term" value="C:cytosol"/>
    <property type="evidence" value="ECO:0007669"/>
    <property type="project" value="Ensembl"/>
</dbReference>
<evidence type="ECO:0000313" key="2">
    <source>
        <dbReference type="Ensembl" id="ENSUMAP00000011543"/>
    </source>
</evidence>
<dbReference type="Pfam" id="PF02106">
    <property type="entry name" value="Fanconi_C"/>
    <property type="match status" value="1"/>
</dbReference>
<keyword evidence="1" id="KW-0539">Nucleus</keyword>
<dbReference type="GO" id="GO:0006289">
    <property type="term" value="P:nucleotide-excision repair"/>
    <property type="evidence" value="ECO:0007669"/>
    <property type="project" value="TreeGrafter"/>
</dbReference>
<dbReference type="OMA" id="RWHHRAS"/>
<accession>A0A452TTC6</accession>
<dbReference type="GO" id="GO:0036297">
    <property type="term" value="P:interstrand cross-link repair"/>
    <property type="evidence" value="ECO:0007669"/>
    <property type="project" value="InterPro"/>
</dbReference>
<comment type="function">
    <text evidence="1">DNA repair protein that may operate in a postreplication repair or a cell cycle checkpoint function. May be implicated in interstrand DNA cross-link repair and in the maintenance of normal chromosome stability. Upon IFNG induction, may facilitate STAT1 activation by recruiting STAT1 to IFNGR1.</text>
</comment>
<comment type="subcellular location">
    <subcellularLocation>
        <location evidence="1">Nucleus</location>
    </subcellularLocation>
</comment>
<dbReference type="AlphaFoldDB" id="A0A452TTC6"/>
<keyword evidence="1" id="KW-0227">DNA damage</keyword>
<dbReference type="Ensembl" id="ENSUMAT00000013740.1">
    <property type="protein sequence ID" value="ENSUMAP00000011543.1"/>
    <property type="gene ID" value="ENSUMAG00000008614.1"/>
</dbReference>
<dbReference type="PANTHER" id="PTHR16798">
    <property type="entry name" value="FANCONI ANEMIA GROUP C PROTEIN FANCC"/>
    <property type="match status" value="1"/>
</dbReference>
<protein>
    <recommendedName>
        <fullName evidence="1">Fanconi anemia group C protein homolog</fullName>
        <shortName evidence="1">Protein FACC</shortName>
    </recommendedName>
</protein>